<reference evidence="7" key="1">
    <citation type="journal article" date="2014" name="BMC Genomics">
        <title>Genome sequencing of two Neorhizobium galegae strains reveals a noeT gene responsible for the unusual acetylation of the nodulation factors.</title>
        <authorList>
            <person name="Osterman J."/>
            <person name="Marsh J."/>
            <person name="Laine P.K."/>
            <person name="Zeng Z."/>
            <person name="Alatalo E."/>
            <person name="Sullivan J.T."/>
            <person name="Young J.P."/>
            <person name="Thomas-Oates J."/>
            <person name="Paulin L."/>
            <person name="Lindstrom K."/>
        </authorList>
    </citation>
    <scope>NUCLEOTIDE SEQUENCE [LARGE SCALE GENOMIC DNA]</scope>
    <source>
        <strain evidence="7">HAMBI 540</strain>
    </source>
</reference>
<dbReference type="eggNOG" id="COG2148">
    <property type="taxonomic scope" value="Bacteria"/>
</dbReference>
<feature type="compositionally biased region" description="Polar residues" evidence="3">
    <location>
        <begin position="46"/>
        <end position="55"/>
    </location>
</feature>
<dbReference type="HOGENOM" id="CLU_024920_1_2_5"/>
<evidence type="ECO:0000256" key="1">
    <source>
        <dbReference type="ARBA" id="ARBA00006464"/>
    </source>
</evidence>
<accession>A0A068STA5</accession>
<protein>
    <submittedName>
        <fullName evidence="6">Exopolysaccharide production CDP-diacylglycerol-serine O-phosphatidyltransferase protein</fullName>
    </submittedName>
</protein>
<keyword evidence="6" id="KW-0808">Transferase</keyword>
<evidence type="ECO:0000256" key="2">
    <source>
        <dbReference type="ARBA" id="ARBA00023169"/>
    </source>
</evidence>
<dbReference type="PATRIC" id="fig|1028800.3.peg.2861"/>
<evidence type="ECO:0000313" key="7">
    <source>
        <dbReference type="Proteomes" id="UP000028181"/>
    </source>
</evidence>
<evidence type="ECO:0000256" key="4">
    <source>
        <dbReference type="SAM" id="Phobius"/>
    </source>
</evidence>
<evidence type="ECO:0000259" key="5">
    <source>
        <dbReference type="Pfam" id="PF02397"/>
    </source>
</evidence>
<proteinExistence type="inferred from homology"/>
<dbReference type="InterPro" id="IPR003362">
    <property type="entry name" value="Bact_transf"/>
</dbReference>
<keyword evidence="4" id="KW-1133">Transmembrane helix</keyword>
<comment type="similarity">
    <text evidence="1">Belongs to the bacterial sugar transferase family.</text>
</comment>
<feature type="transmembrane region" description="Helical" evidence="4">
    <location>
        <begin position="66"/>
        <end position="90"/>
    </location>
</feature>
<dbReference type="PANTHER" id="PTHR30576:SF0">
    <property type="entry name" value="UNDECAPRENYL-PHOSPHATE N-ACETYLGALACTOSAMINYL 1-PHOSPHATE TRANSFERASE-RELATED"/>
    <property type="match status" value="1"/>
</dbReference>
<dbReference type="AlphaFoldDB" id="A0A068STA5"/>
<keyword evidence="4" id="KW-0472">Membrane</keyword>
<dbReference type="GO" id="GO:0016780">
    <property type="term" value="F:phosphotransferase activity, for other substituted phosphate groups"/>
    <property type="evidence" value="ECO:0007669"/>
    <property type="project" value="TreeGrafter"/>
</dbReference>
<evidence type="ECO:0000313" key="6">
    <source>
        <dbReference type="EMBL" id="CDN48991.1"/>
    </source>
</evidence>
<evidence type="ECO:0000256" key="3">
    <source>
        <dbReference type="SAM" id="MobiDB-lite"/>
    </source>
</evidence>
<dbReference type="Proteomes" id="UP000028181">
    <property type="component" value="Chromosome I"/>
</dbReference>
<dbReference type="Pfam" id="PF02397">
    <property type="entry name" value="Bac_transf"/>
    <property type="match status" value="1"/>
</dbReference>
<name>A0A068STA5_NEOGA</name>
<feature type="region of interest" description="Disordered" evidence="3">
    <location>
        <begin position="17"/>
        <end position="55"/>
    </location>
</feature>
<dbReference type="PANTHER" id="PTHR30576">
    <property type="entry name" value="COLANIC BIOSYNTHESIS UDP-GLUCOSE LIPID CARRIER TRANSFERASE"/>
    <property type="match status" value="1"/>
</dbReference>
<gene>
    <name evidence="6" type="ORF">RG540_CH28250</name>
</gene>
<organism evidence="6 7">
    <name type="scientific">Neorhizobium galegae bv. orientalis str. HAMBI 540</name>
    <dbReference type="NCBI Taxonomy" id="1028800"/>
    <lineage>
        <taxon>Bacteria</taxon>
        <taxon>Pseudomonadati</taxon>
        <taxon>Pseudomonadota</taxon>
        <taxon>Alphaproteobacteria</taxon>
        <taxon>Hyphomicrobiales</taxon>
        <taxon>Rhizobiaceae</taxon>
        <taxon>Rhizobium/Agrobacterium group</taxon>
        <taxon>Neorhizobium</taxon>
    </lineage>
</organism>
<keyword evidence="2" id="KW-0270">Exopolysaccharide synthesis</keyword>
<dbReference type="EMBL" id="HG938353">
    <property type="protein sequence ID" value="CDN48991.1"/>
    <property type="molecule type" value="Genomic_DNA"/>
</dbReference>
<dbReference type="GO" id="GO:0000271">
    <property type="term" value="P:polysaccharide biosynthetic process"/>
    <property type="evidence" value="ECO:0007669"/>
    <property type="project" value="UniProtKB-KW"/>
</dbReference>
<keyword evidence="4" id="KW-0812">Transmembrane</keyword>
<keyword evidence="7" id="KW-1185">Reference proteome</keyword>
<dbReference type="KEGG" id="ngg:RG540_CH28250"/>
<feature type="domain" description="Bacterial sugar transferase" evidence="5">
    <location>
        <begin position="64"/>
        <end position="250"/>
    </location>
</feature>
<sequence length="258" mass="28461">MGRVRVAGLSVPDLHDDAADRVGARRHKKPPPTRIWQPVSPPKSGPGSTRLASSGSRRVQLAAKRAIDIGVSLSALVLLLPLMLVVALAIRIDSDGPVLFTQTRWAKDGHRFRVYKFRSMRTDLGDAKGIAQTVRGDPRITRVGALIRKANIDELPQLLNVLKGDMSLVGPRCHAIDMLAAGIPYENLVVDYHRRHSMRPGMTGLAQMRGLRGPTDRPGKARARIACDLYYIDNFSIWLDLRIMFGTLLAEFRGGEGF</sequence>